<reference evidence="2 3" key="1">
    <citation type="submission" date="2024-06" db="EMBL/GenBank/DDBJ databases">
        <authorList>
            <person name="Chen R.Y."/>
        </authorList>
    </citation>
    <scope>NUCLEOTIDE SEQUENCE [LARGE SCALE GENOMIC DNA]</scope>
    <source>
        <strain evidence="2 3">D2</strain>
    </source>
</reference>
<proteinExistence type="predicted"/>
<name>A0ABV1RD22_9ALTE</name>
<dbReference type="EMBL" id="JBELOE010000064">
    <property type="protein sequence ID" value="MER2490676.1"/>
    <property type="molecule type" value="Genomic_DNA"/>
</dbReference>
<evidence type="ECO:0000313" key="3">
    <source>
        <dbReference type="Proteomes" id="UP001467690"/>
    </source>
</evidence>
<evidence type="ECO:0000259" key="1">
    <source>
        <dbReference type="Pfam" id="PF10552"/>
    </source>
</evidence>
<evidence type="ECO:0000313" key="2">
    <source>
        <dbReference type="EMBL" id="MER2490676.1"/>
    </source>
</evidence>
<comment type="caution">
    <text evidence="2">The sequence shown here is derived from an EMBL/GenBank/DDBJ whole genome shotgun (WGS) entry which is preliminary data.</text>
</comment>
<organism evidence="2 3">
    <name type="scientific">Catenovulum sediminis</name>
    <dbReference type="NCBI Taxonomy" id="1740262"/>
    <lineage>
        <taxon>Bacteria</taxon>
        <taxon>Pseudomonadati</taxon>
        <taxon>Pseudomonadota</taxon>
        <taxon>Gammaproteobacteria</taxon>
        <taxon>Alteromonadales</taxon>
        <taxon>Alteromonadaceae</taxon>
        <taxon>Catenovulum</taxon>
    </lineage>
</organism>
<dbReference type="Proteomes" id="UP001467690">
    <property type="component" value="Unassembled WGS sequence"/>
</dbReference>
<dbReference type="InterPro" id="IPR018878">
    <property type="entry name" value="ORF6C_dom"/>
</dbReference>
<gene>
    <name evidence="2" type="ORF">ABS311_02095</name>
</gene>
<dbReference type="RefSeq" id="WP_350400420.1">
    <property type="nucleotide sequence ID" value="NZ_JBELOE010000064.1"/>
</dbReference>
<accession>A0ABV1RD22</accession>
<keyword evidence="3" id="KW-1185">Reference proteome</keyword>
<sequence length="203" mass="23025">MDSDNKIVDELLKNSNVLSFEKMLKQKRANGERSDTTIGNGNIIAGGSISINQPPAIQHIKITPGEQHISNAQAYEIKELVRQIVVLEALVKEKPRGYAAVWGSFKRKFKCTKYQLLTQDQFDPAISYLRQTIGRLSSSANAKQSPDWRKRKYSFIHTNVKKLGLQEEKDDYLAINFGAASLKELNDDELQQVYAWVAKKKQV</sequence>
<feature type="domain" description="ORF6C" evidence="1">
    <location>
        <begin position="66"/>
        <end position="131"/>
    </location>
</feature>
<dbReference type="Pfam" id="PF10552">
    <property type="entry name" value="ORF6C"/>
    <property type="match status" value="1"/>
</dbReference>
<protein>
    <submittedName>
        <fullName evidence="2">ORF6C domain-containing protein</fullName>
    </submittedName>
</protein>